<keyword evidence="5" id="KW-0732">Signal</keyword>
<evidence type="ECO:0000256" key="1">
    <source>
        <dbReference type="ARBA" id="ARBA00023157"/>
    </source>
</evidence>
<feature type="compositionally biased region" description="Polar residues" evidence="3">
    <location>
        <begin position="730"/>
        <end position="748"/>
    </location>
</feature>
<evidence type="ECO:0000256" key="5">
    <source>
        <dbReference type="SAM" id="SignalP"/>
    </source>
</evidence>
<dbReference type="SUPFAM" id="SSF56436">
    <property type="entry name" value="C-type lectin-like"/>
    <property type="match status" value="4"/>
</dbReference>
<feature type="domain" description="C-type lectin" evidence="6">
    <location>
        <begin position="553"/>
        <end position="675"/>
    </location>
</feature>
<feature type="transmembrane region" description="Helical" evidence="4">
    <location>
        <begin position="757"/>
        <end position="781"/>
    </location>
</feature>
<dbReference type="InterPro" id="IPR003582">
    <property type="entry name" value="ShKT_dom"/>
</dbReference>
<sequence>MESANTTIMKSKSVILLGLVSLLLAGHVQSQCEAPWEGRPGGDSCYLYIDKQGLHWEDAAMFCRNNGGFLVAVNSRDEESYLAGRLATSKMESFWIGANDIDTEFGWVWLDGSPFSYFNWAPGQPDNYVDQDFVYLNKTTMQWADVGPSAVLGIICEMKVEVNTTAKRDTIPQPQAGKFYGCEDGWVSYQDRCYLIQGDKKSWFDAQVACRQMKADLVSISSEWENQFIWSQVPYGCQDRNSSCPELAQNGGCPANATYTTVNCRKSCGLCDGACANAYETASCDYWAFIGECTKNPFWMWPNCGLSCGCDPSTNEGYWIGFNDRSSPMNFVWSDLSPVTYAYWMRQEPSSFQKGKEDCVLMHSVTGEWSDEVCATPSSGYVCEKPKDFMDQRTVDASAMGCSFGSMGYKGKCFTTVATAKSWSDAKAYCERLKGQLAILPDKRSNAFLTSVLFAEEENSNVWVGLSATGEAYSWVDGSSPHFAAWTANHTGKERDMCTSLTRKGWDPLSCDTVSPFVCETSRRGWAAPATTTVTVASSKTNNITCPSGWSDFKQLCYKFTSTPKRWLEAQTFCESQAASLMTLHNQDTNDFLFETLLQNKDILDNNEIWFGLRETSFGDRREYVWIDGTPLDFQAWDDGQPNSFTVIESCGAAQTASQSWKISSCFERKAFVCQLKKGGLYITLATEKEMSPVPTTPSPYDIPLCRERTTTGDDTGEREAGGFDPDTLGSGSSKESNAKTAPSTATEKPQCHGMSLGTIAGIVVSAVCGCAVLVSGAFLVGKRRGSSWQQAGHQNEAAHSDCTGFDNALYMAKQRDSESDNTKISMDELRNA</sequence>
<evidence type="ECO:0008006" key="10">
    <source>
        <dbReference type="Google" id="ProtNLM"/>
    </source>
</evidence>
<keyword evidence="4" id="KW-0472">Membrane</keyword>
<dbReference type="SMART" id="SM00034">
    <property type="entry name" value="CLECT"/>
    <property type="match status" value="4"/>
</dbReference>
<keyword evidence="4" id="KW-0812">Transmembrane</keyword>
<dbReference type="InterPro" id="IPR016187">
    <property type="entry name" value="CTDL_fold"/>
</dbReference>
<protein>
    <recommendedName>
        <fullName evidence="10">Macrophage mannose receptor 1-like</fullName>
    </recommendedName>
</protein>
<gene>
    <name evidence="8" type="ORF">RRG08_060450</name>
</gene>
<evidence type="ECO:0000313" key="9">
    <source>
        <dbReference type="Proteomes" id="UP001283361"/>
    </source>
</evidence>
<dbReference type="PROSITE" id="PS51670">
    <property type="entry name" value="SHKT"/>
    <property type="match status" value="1"/>
</dbReference>
<feature type="signal peptide" evidence="5">
    <location>
        <begin position="1"/>
        <end position="30"/>
    </location>
</feature>
<evidence type="ECO:0000259" key="6">
    <source>
        <dbReference type="PROSITE" id="PS50041"/>
    </source>
</evidence>
<feature type="disulfide bond" evidence="2">
    <location>
        <begin position="237"/>
        <end position="271"/>
    </location>
</feature>
<feature type="region of interest" description="Disordered" evidence="3">
    <location>
        <begin position="691"/>
        <end position="751"/>
    </location>
</feature>
<feature type="domain" description="C-type lectin" evidence="6">
    <location>
        <begin position="41"/>
        <end position="157"/>
    </location>
</feature>
<keyword evidence="1 2" id="KW-1015">Disulfide bond</keyword>
<comment type="caution">
    <text evidence="8">The sequence shown here is derived from an EMBL/GenBank/DDBJ whole genome shotgun (WGS) entry which is preliminary data.</text>
</comment>
<feature type="domain" description="ShKT" evidence="7">
    <location>
        <begin position="237"/>
        <end position="271"/>
    </location>
</feature>
<name>A0AAE1AZL7_9GAST</name>
<dbReference type="Proteomes" id="UP001283361">
    <property type="component" value="Unassembled WGS sequence"/>
</dbReference>
<keyword evidence="9" id="KW-1185">Reference proteome</keyword>
<evidence type="ECO:0000313" key="8">
    <source>
        <dbReference type="EMBL" id="KAK3797105.1"/>
    </source>
</evidence>
<comment type="caution">
    <text evidence="2">Lacks conserved residue(s) required for the propagation of feature annotation.</text>
</comment>
<dbReference type="Pfam" id="PF01549">
    <property type="entry name" value="ShK"/>
    <property type="match status" value="2"/>
</dbReference>
<feature type="domain" description="C-type lectin" evidence="6">
    <location>
        <begin position="409"/>
        <end position="520"/>
    </location>
</feature>
<organism evidence="8 9">
    <name type="scientific">Elysia crispata</name>
    <name type="common">lettuce slug</name>
    <dbReference type="NCBI Taxonomy" id="231223"/>
    <lineage>
        <taxon>Eukaryota</taxon>
        <taxon>Metazoa</taxon>
        <taxon>Spiralia</taxon>
        <taxon>Lophotrochozoa</taxon>
        <taxon>Mollusca</taxon>
        <taxon>Gastropoda</taxon>
        <taxon>Heterobranchia</taxon>
        <taxon>Euthyneura</taxon>
        <taxon>Panpulmonata</taxon>
        <taxon>Sacoglossa</taxon>
        <taxon>Placobranchoidea</taxon>
        <taxon>Plakobranchidae</taxon>
        <taxon>Elysia</taxon>
    </lineage>
</organism>
<proteinExistence type="predicted"/>
<dbReference type="EMBL" id="JAWDGP010000802">
    <property type="protein sequence ID" value="KAK3797105.1"/>
    <property type="molecule type" value="Genomic_DNA"/>
</dbReference>
<evidence type="ECO:0000256" key="3">
    <source>
        <dbReference type="SAM" id="MobiDB-lite"/>
    </source>
</evidence>
<evidence type="ECO:0000256" key="4">
    <source>
        <dbReference type="SAM" id="Phobius"/>
    </source>
</evidence>
<keyword evidence="4" id="KW-1133">Transmembrane helix</keyword>
<dbReference type="PROSITE" id="PS00615">
    <property type="entry name" value="C_TYPE_LECTIN_1"/>
    <property type="match status" value="1"/>
</dbReference>
<dbReference type="Gene3D" id="3.10.100.10">
    <property type="entry name" value="Mannose-Binding Protein A, subunit A"/>
    <property type="match status" value="4"/>
</dbReference>
<dbReference type="InterPro" id="IPR001304">
    <property type="entry name" value="C-type_lectin-like"/>
</dbReference>
<dbReference type="InterPro" id="IPR018378">
    <property type="entry name" value="C-type_lectin_CS"/>
</dbReference>
<dbReference type="SMART" id="SM00254">
    <property type="entry name" value="ShKT"/>
    <property type="match status" value="2"/>
</dbReference>
<dbReference type="InterPro" id="IPR016186">
    <property type="entry name" value="C-type_lectin-like/link_sf"/>
</dbReference>
<feature type="domain" description="C-type lectin" evidence="6">
    <location>
        <begin position="189"/>
        <end position="374"/>
    </location>
</feature>
<dbReference type="PROSITE" id="PS50041">
    <property type="entry name" value="C_TYPE_LECTIN_2"/>
    <property type="match status" value="4"/>
</dbReference>
<reference evidence="8" key="1">
    <citation type="journal article" date="2023" name="G3 (Bethesda)">
        <title>A reference genome for the long-term kleptoplast-retaining sea slug Elysia crispata morphotype clarki.</title>
        <authorList>
            <person name="Eastman K.E."/>
            <person name="Pendleton A.L."/>
            <person name="Shaikh M.A."/>
            <person name="Suttiyut T."/>
            <person name="Ogas R."/>
            <person name="Tomko P."/>
            <person name="Gavelis G."/>
            <person name="Widhalm J.R."/>
            <person name="Wisecaver J.H."/>
        </authorList>
    </citation>
    <scope>NUCLEOTIDE SEQUENCE</scope>
    <source>
        <strain evidence="8">ECLA1</strain>
    </source>
</reference>
<feature type="chain" id="PRO_5042036175" description="Macrophage mannose receptor 1-like" evidence="5">
    <location>
        <begin position="31"/>
        <end position="833"/>
    </location>
</feature>
<accession>A0AAE1AZL7</accession>
<dbReference type="CDD" id="cd00037">
    <property type="entry name" value="CLECT"/>
    <property type="match status" value="3"/>
</dbReference>
<evidence type="ECO:0000259" key="7">
    <source>
        <dbReference type="PROSITE" id="PS51670"/>
    </source>
</evidence>
<evidence type="ECO:0000256" key="2">
    <source>
        <dbReference type="PROSITE-ProRule" id="PRU01005"/>
    </source>
</evidence>
<dbReference type="InterPro" id="IPR050111">
    <property type="entry name" value="C-type_lectin/snaclec_domain"/>
</dbReference>
<dbReference type="PANTHER" id="PTHR22803">
    <property type="entry name" value="MANNOSE, PHOSPHOLIPASE, LECTIN RECEPTOR RELATED"/>
    <property type="match status" value="1"/>
</dbReference>
<feature type="compositionally biased region" description="Basic and acidic residues" evidence="3">
    <location>
        <begin position="705"/>
        <end position="722"/>
    </location>
</feature>
<dbReference type="AlphaFoldDB" id="A0AAE1AZL7"/>
<dbReference type="Pfam" id="PF00059">
    <property type="entry name" value="Lectin_C"/>
    <property type="match status" value="4"/>
</dbReference>